<dbReference type="Proteomes" id="UP001633002">
    <property type="component" value="Unassembled WGS sequence"/>
</dbReference>
<name>A0ABD3HGN4_9MARC</name>
<proteinExistence type="predicted"/>
<dbReference type="EMBL" id="JBJQOH010000004">
    <property type="protein sequence ID" value="KAL3690553.1"/>
    <property type="molecule type" value="Genomic_DNA"/>
</dbReference>
<evidence type="ECO:0000256" key="2">
    <source>
        <dbReference type="SAM" id="MobiDB-lite"/>
    </source>
</evidence>
<sequence length="387" mass="42915">MLGRNGSPQQDSESEDSKGEETQEDEDAKSGEESSDHEDEAAPSLPQAIDSTLEVDRVEANTEVTPDEEVLANNTPLSSAALAKRKAVHFAQDLEGSLRKKRLISSDDESPGQFTFDTSTEGELTPTKTSLTGMMTSLVELADVVKRLEDESKDLGVLLSSPGDYNKFLAEVVEGWKKESATHKELTALRREFDELVKTSDTSTKNLRSKLKEVKAKAKHARKKKKSTHKKLQACRAEIETKTAELEDTESRAKTSDAKVKIQRRVFVMKFGEVIASATQTHTFDEVKSILEAAKTEPEAQTERHARYRRVAERALANYQVLASTLDVKLDELRELVDLGWTKRTSSSEETRSVVAAVNELTQDLNEELGKQTLEAGTQSEVQSKNS</sequence>
<accession>A0ABD3HGN4</accession>
<feature type="compositionally biased region" description="Polar residues" evidence="2">
    <location>
        <begin position="1"/>
        <end position="11"/>
    </location>
</feature>
<keyword evidence="4" id="KW-1185">Reference proteome</keyword>
<reference evidence="3 4" key="1">
    <citation type="submission" date="2024-09" db="EMBL/GenBank/DDBJ databases">
        <title>Chromosome-scale assembly of Riccia sorocarpa.</title>
        <authorList>
            <person name="Paukszto L."/>
        </authorList>
    </citation>
    <scope>NUCLEOTIDE SEQUENCE [LARGE SCALE GENOMIC DNA]</scope>
    <source>
        <strain evidence="3">LP-2024</strain>
        <tissue evidence="3">Aerial parts of the thallus</tissue>
    </source>
</reference>
<feature type="region of interest" description="Disordered" evidence="2">
    <location>
        <begin position="1"/>
        <end position="72"/>
    </location>
</feature>
<evidence type="ECO:0000256" key="1">
    <source>
        <dbReference type="SAM" id="Coils"/>
    </source>
</evidence>
<evidence type="ECO:0000313" key="3">
    <source>
        <dbReference type="EMBL" id="KAL3690553.1"/>
    </source>
</evidence>
<gene>
    <name evidence="3" type="ORF">R1sor_016862</name>
</gene>
<protein>
    <submittedName>
        <fullName evidence="3">Uncharacterized protein</fullName>
    </submittedName>
</protein>
<organism evidence="3 4">
    <name type="scientific">Riccia sorocarpa</name>
    <dbReference type="NCBI Taxonomy" id="122646"/>
    <lineage>
        <taxon>Eukaryota</taxon>
        <taxon>Viridiplantae</taxon>
        <taxon>Streptophyta</taxon>
        <taxon>Embryophyta</taxon>
        <taxon>Marchantiophyta</taxon>
        <taxon>Marchantiopsida</taxon>
        <taxon>Marchantiidae</taxon>
        <taxon>Marchantiales</taxon>
        <taxon>Ricciaceae</taxon>
        <taxon>Riccia</taxon>
    </lineage>
</organism>
<evidence type="ECO:0000313" key="4">
    <source>
        <dbReference type="Proteomes" id="UP001633002"/>
    </source>
</evidence>
<keyword evidence="1" id="KW-0175">Coiled coil</keyword>
<dbReference type="AlphaFoldDB" id="A0ABD3HGN4"/>
<comment type="caution">
    <text evidence="3">The sequence shown here is derived from an EMBL/GenBank/DDBJ whole genome shotgun (WGS) entry which is preliminary data.</text>
</comment>
<feature type="coiled-coil region" evidence="1">
    <location>
        <begin position="204"/>
        <end position="252"/>
    </location>
</feature>